<feature type="compositionally biased region" description="Pro residues" evidence="1">
    <location>
        <begin position="130"/>
        <end position="141"/>
    </location>
</feature>
<feature type="compositionally biased region" description="Pro residues" evidence="1">
    <location>
        <begin position="203"/>
        <end position="212"/>
    </location>
</feature>
<organism evidence="2 3">
    <name type="scientific">Dunaliella salina</name>
    <name type="common">Green alga</name>
    <name type="synonym">Protococcus salinus</name>
    <dbReference type="NCBI Taxonomy" id="3046"/>
    <lineage>
        <taxon>Eukaryota</taxon>
        <taxon>Viridiplantae</taxon>
        <taxon>Chlorophyta</taxon>
        <taxon>core chlorophytes</taxon>
        <taxon>Chlorophyceae</taxon>
        <taxon>CS clade</taxon>
        <taxon>Chlamydomonadales</taxon>
        <taxon>Dunaliellaceae</taxon>
        <taxon>Dunaliella</taxon>
    </lineage>
</organism>
<dbReference type="Proteomes" id="UP000815325">
    <property type="component" value="Unassembled WGS sequence"/>
</dbReference>
<accession>A0ABQ7GR04</accession>
<evidence type="ECO:0000313" key="3">
    <source>
        <dbReference type="Proteomes" id="UP000815325"/>
    </source>
</evidence>
<evidence type="ECO:0008006" key="4">
    <source>
        <dbReference type="Google" id="ProtNLM"/>
    </source>
</evidence>
<feature type="compositionally biased region" description="Low complexity" evidence="1">
    <location>
        <begin position="120"/>
        <end position="129"/>
    </location>
</feature>
<name>A0ABQ7GR04_DUNSA</name>
<feature type="compositionally biased region" description="Low complexity" evidence="1">
    <location>
        <begin position="170"/>
        <end position="187"/>
    </location>
</feature>
<keyword evidence="3" id="KW-1185">Reference proteome</keyword>
<feature type="region of interest" description="Disordered" evidence="1">
    <location>
        <begin position="162"/>
        <end position="270"/>
    </location>
</feature>
<dbReference type="EMBL" id="MU069631">
    <property type="protein sequence ID" value="KAF5837037.1"/>
    <property type="molecule type" value="Genomic_DNA"/>
</dbReference>
<reference evidence="2" key="1">
    <citation type="submission" date="2017-08" db="EMBL/GenBank/DDBJ databases">
        <authorList>
            <person name="Polle J.E."/>
            <person name="Barry K."/>
            <person name="Cushman J."/>
            <person name="Schmutz J."/>
            <person name="Tran D."/>
            <person name="Hathwaick L.T."/>
            <person name="Yim W.C."/>
            <person name="Jenkins J."/>
            <person name="Mckie-Krisberg Z.M."/>
            <person name="Prochnik S."/>
            <person name="Lindquist E."/>
            <person name="Dockter R.B."/>
            <person name="Adam C."/>
            <person name="Molina H."/>
            <person name="Bunkerborg J."/>
            <person name="Jin E."/>
            <person name="Buchheim M."/>
            <person name="Magnuson J."/>
        </authorList>
    </citation>
    <scope>NUCLEOTIDE SEQUENCE</scope>
    <source>
        <strain evidence="2">CCAP 19/18</strain>
    </source>
</reference>
<protein>
    <recommendedName>
        <fullName evidence="4">Encoded protein</fullName>
    </recommendedName>
</protein>
<comment type="caution">
    <text evidence="2">The sequence shown here is derived from an EMBL/GenBank/DDBJ whole genome shotgun (WGS) entry which is preliminary data.</text>
</comment>
<evidence type="ECO:0000256" key="1">
    <source>
        <dbReference type="SAM" id="MobiDB-lite"/>
    </source>
</evidence>
<evidence type="ECO:0000313" key="2">
    <source>
        <dbReference type="EMBL" id="KAF5837037.1"/>
    </source>
</evidence>
<gene>
    <name evidence="2" type="ORF">DUNSADRAFT_4917</name>
</gene>
<feature type="region of interest" description="Disordered" evidence="1">
    <location>
        <begin position="110"/>
        <end position="147"/>
    </location>
</feature>
<sequence>MSEGEPQPKGPLFNLLFSDIIVGRVVQHKQDHREGVIRFPVYQDYTNNYAATYAVRFADSATHDLEEVPADKLSISDSFAEDNAIVPASVLELQRHNWYQPRFTTNGLENLLGMSPAPPASAANAAQQQPQPPTQPMPSPPSEVGVGTAQAAGLLRNLRTGAASRKQGTRAPSAAAPSAAAEKQPAQKARRALFQAKEQLPQAAPPGPPAPAAPASKQQVASEHRAPQPAPVQDSPGLQFGSGEQPGLQPEQRAAGGEGHRGGARKRRAR</sequence>
<proteinExistence type="predicted"/>